<evidence type="ECO:0000313" key="2">
    <source>
        <dbReference type="EMBL" id="USR91586.1"/>
    </source>
</evidence>
<evidence type="ECO:0000313" key="3">
    <source>
        <dbReference type="Proteomes" id="UP001056708"/>
    </source>
</evidence>
<accession>A0ABY5ATC2</accession>
<evidence type="ECO:0000256" key="1">
    <source>
        <dbReference type="SAM" id="Phobius"/>
    </source>
</evidence>
<keyword evidence="1" id="KW-1133">Transmembrane helix</keyword>
<protein>
    <submittedName>
        <fullName evidence="2">Uncharacterized protein</fullName>
    </submittedName>
</protein>
<dbReference type="RefSeq" id="WP_252663602.1">
    <property type="nucleotide sequence ID" value="NZ_CP098611.1"/>
</dbReference>
<dbReference type="EMBL" id="CP098611">
    <property type="protein sequence ID" value="USR91586.1"/>
    <property type="molecule type" value="Genomic_DNA"/>
</dbReference>
<reference evidence="2" key="1">
    <citation type="submission" date="2022-06" db="EMBL/GenBank/DDBJ databases">
        <title>Genome sequence of Phormidium yuhuli AB48 isolated from an industrial photobioreactor environment.</title>
        <authorList>
            <person name="Qiu Y."/>
            <person name="Noonan A.J.C."/>
            <person name="Dofher K."/>
            <person name="Koch M."/>
            <person name="Kieft B."/>
            <person name="Lin X."/>
            <person name="Ziels R.M."/>
            <person name="Hallam S.J."/>
        </authorList>
    </citation>
    <scope>NUCLEOTIDE SEQUENCE</scope>
    <source>
        <strain evidence="2">AB48</strain>
    </source>
</reference>
<keyword evidence="1" id="KW-0472">Membrane</keyword>
<name>A0ABY5ATC2_9CYAN</name>
<dbReference type="Proteomes" id="UP001056708">
    <property type="component" value="Chromosome"/>
</dbReference>
<sequence>MPFILLLIALLTLLGWFGNLFFVEIPISLWDAVSLPRWFWLIVVISLLSWGMGD</sequence>
<keyword evidence="1" id="KW-0812">Transmembrane</keyword>
<gene>
    <name evidence="2" type="ORF">NEA10_02325</name>
</gene>
<feature type="transmembrane region" description="Helical" evidence="1">
    <location>
        <begin position="38"/>
        <end position="53"/>
    </location>
</feature>
<keyword evidence="3" id="KW-1185">Reference proteome</keyword>
<organism evidence="2 3">
    <name type="scientific">Phormidium yuhuli AB48</name>
    <dbReference type="NCBI Taxonomy" id="2940671"/>
    <lineage>
        <taxon>Bacteria</taxon>
        <taxon>Bacillati</taxon>
        <taxon>Cyanobacteriota</taxon>
        <taxon>Cyanophyceae</taxon>
        <taxon>Oscillatoriophycideae</taxon>
        <taxon>Oscillatoriales</taxon>
        <taxon>Oscillatoriaceae</taxon>
        <taxon>Phormidium</taxon>
        <taxon>Phormidium yuhuli</taxon>
    </lineage>
</organism>
<proteinExistence type="predicted"/>